<gene>
    <name evidence="1" type="ORF">T4D_7961</name>
</gene>
<evidence type="ECO:0000313" key="1">
    <source>
        <dbReference type="EMBL" id="KRY91380.1"/>
    </source>
</evidence>
<evidence type="ECO:0000313" key="2">
    <source>
        <dbReference type="Proteomes" id="UP000054995"/>
    </source>
</evidence>
<reference evidence="1 2" key="1">
    <citation type="submission" date="2015-01" db="EMBL/GenBank/DDBJ databases">
        <title>Evolution of Trichinella species and genotypes.</title>
        <authorList>
            <person name="Korhonen P.K."/>
            <person name="Edoardo P."/>
            <person name="Giuseppe L.R."/>
            <person name="Gasser R.B."/>
        </authorList>
    </citation>
    <scope>NUCLEOTIDE SEQUENCE [LARGE SCALE GENOMIC DNA]</scope>
    <source>
        <strain evidence="1">ISS470</strain>
    </source>
</reference>
<dbReference type="Proteomes" id="UP000054995">
    <property type="component" value="Unassembled WGS sequence"/>
</dbReference>
<dbReference type="EMBL" id="JYDT01000014">
    <property type="protein sequence ID" value="KRY91380.1"/>
    <property type="molecule type" value="Genomic_DNA"/>
</dbReference>
<comment type="caution">
    <text evidence="1">The sequence shown here is derived from an EMBL/GenBank/DDBJ whole genome shotgun (WGS) entry which is preliminary data.</text>
</comment>
<keyword evidence="2" id="KW-1185">Reference proteome</keyword>
<sequence>MVTLKLNINKTFYILMINILTGNMSSEEEQSSTLPFYTNCCISDVLLRLVYEDLHLNKFSNLEYQIIKRKPCFVNESCTDVLKNFCIVLSNDDSSFQLTELDELLQFLSSKRIFVCYLACASTDGNVTYLNVERKFGGNVHPLVLSNFVS</sequence>
<dbReference type="AlphaFoldDB" id="A0A0V1FZ92"/>
<accession>A0A0V1FZ92</accession>
<protein>
    <submittedName>
        <fullName evidence="1">Uncharacterized protein</fullName>
    </submittedName>
</protein>
<name>A0A0V1FZ92_TRIPS</name>
<organism evidence="1 2">
    <name type="scientific">Trichinella pseudospiralis</name>
    <name type="common">Parasitic roundworm</name>
    <dbReference type="NCBI Taxonomy" id="6337"/>
    <lineage>
        <taxon>Eukaryota</taxon>
        <taxon>Metazoa</taxon>
        <taxon>Ecdysozoa</taxon>
        <taxon>Nematoda</taxon>
        <taxon>Enoplea</taxon>
        <taxon>Dorylaimia</taxon>
        <taxon>Trichinellida</taxon>
        <taxon>Trichinellidae</taxon>
        <taxon>Trichinella</taxon>
    </lineage>
</organism>
<proteinExistence type="predicted"/>